<accession>A0A8X6L4K0</accession>
<dbReference type="EMBL" id="BMAO01034259">
    <property type="protein sequence ID" value="GFQ95161.1"/>
    <property type="molecule type" value="Genomic_DNA"/>
</dbReference>
<gene>
    <name evidence="1" type="ORF">TNCT_401661</name>
</gene>
<proteinExistence type="predicted"/>
<sequence>MLSSSHSGSSAYQKRPIGHSCKHLAFDQSRGTFRPFGLSLFQPQTNHSLYRMRLASSASYPKANCGGNHQLDLSFVPIPA</sequence>
<name>A0A8X6L4K0_TRICU</name>
<protein>
    <submittedName>
        <fullName evidence="1">Uncharacterized protein</fullName>
    </submittedName>
</protein>
<reference evidence="1" key="1">
    <citation type="submission" date="2020-07" db="EMBL/GenBank/DDBJ databases">
        <title>Multicomponent nature underlies the extraordinary mechanical properties of spider dragline silk.</title>
        <authorList>
            <person name="Kono N."/>
            <person name="Nakamura H."/>
            <person name="Mori M."/>
            <person name="Yoshida Y."/>
            <person name="Ohtoshi R."/>
            <person name="Malay A.D."/>
            <person name="Moran D.A.P."/>
            <person name="Tomita M."/>
            <person name="Numata K."/>
            <person name="Arakawa K."/>
        </authorList>
    </citation>
    <scope>NUCLEOTIDE SEQUENCE</scope>
</reference>
<organism evidence="1 2">
    <name type="scientific">Trichonephila clavata</name>
    <name type="common">Joro spider</name>
    <name type="synonym">Nephila clavata</name>
    <dbReference type="NCBI Taxonomy" id="2740835"/>
    <lineage>
        <taxon>Eukaryota</taxon>
        <taxon>Metazoa</taxon>
        <taxon>Ecdysozoa</taxon>
        <taxon>Arthropoda</taxon>
        <taxon>Chelicerata</taxon>
        <taxon>Arachnida</taxon>
        <taxon>Araneae</taxon>
        <taxon>Araneomorphae</taxon>
        <taxon>Entelegynae</taxon>
        <taxon>Araneoidea</taxon>
        <taxon>Nephilidae</taxon>
        <taxon>Trichonephila</taxon>
    </lineage>
</organism>
<comment type="caution">
    <text evidence="1">The sequence shown here is derived from an EMBL/GenBank/DDBJ whole genome shotgun (WGS) entry which is preliminary data.</text>
</comment>
<evidence type="ECO:0000313" key="1">
    <source>
        <dbReference type="EMBL" id="GFQ95161.1"/>
    </source>
</evidence>
<dbReference type="AlphaFoldDB" id="A0A8X6L4K0"/>
<evidence type="ECO:0000313" key="2">
    <source>
        <dbReference type="Proteomes" id="UP000887116"/>
    </source>
</evidence>
<dbReference type="Proteomes" id="UP000887116">
    <property type="component" value="Unassembled WGS sequence"/>
</dbReference>
<keyword evidence="2" id="KW-1185">Reference proteome</keyword>